<evidence type="ECO:0000256" key="1">
    <source>
        <dbReference type="SAM" id="MobiDB-lite"/>
    </source>
</evidence>
<evidence type="ECO:0000313" key="2">
    <source>
        <dbReference type="EMBL" id="MYG38034.1"/>
    </source>
</evidence>
<name>A0A6B1F9X6_9SYNE</name>
<sequence>MSPPALTVAEGEKGSYTVHLASAPTGTVTVAIASDNGDVSMSPAALAFHASGSNSELVVAEQERAEVRLTAGVPSATMVVHGGPQHMVPTAPAERDMAP</sequence>
<comment type="caution">
    <text evidence="2">The sequence shown here is derived from an EMBL/GenBank/DDBJ whole genome shotgun (WGS) entry which is preliminary data.</text>
</comment>
<dbReference type="AlphaFoldDB" id="A0A6B1F9X6"/>
<gene>
    <name evidence="2" type="ORF">F4162_03310</name>
</gene>
<accession>A0A6B1F9X6</accession>
<reference evidence="2" key="1">
    <citation type="submission" date="2019-09" db="EMBL/GenBank/DDBJ databases">
        <title>Characterisation of the sponge microbiome using genome-centric metagenomics.</title>
        <authorList>
            <person name="Engelberts J.P."/>
            <person name="Robbins S.J."/>
            <person name="De Goeij J.M."/>
            <person name="Aranda M."/>
            <person name="Bell S.C."/>
            <person name="Webster N.S."/>
        </authorList>
    </citation>
    <scope>NUCLEOTIDE SEQUENCE</scope>
    <source>
        <strain evidence="2">SB0676_bin_10</strain>
    </source>
</reference>
<feature type="region of interest" description="Disordered" evidence="1">
    <location>
        <begin position="78"/>
        <end position="99"/>
    </location>
</feature>
<dbReference type="EMBL" id="VYDO01000110">
    <property type="protein sequence ID" value="MYG38034.1"/>
    <property type="molecule type" value="Genomic_DNA"/>
</dbReference>
<protein>
    <submittedName>
        <fullName evidence="2">Uncharacterized protein</fullName>
    </submittedName>
</protein>
<organism evidence="2">
    <name type="scientific">Synechococcus sp. SB0676_bin_10</name>
    <dbReference type="NCBI Taxonomy" id="2604869"/>
    <lineage>
        <taxon>Bacteria</taxon>
        <taxon>Bacillati</taxon>
        <taxon>Cyanobacteriota</taxon>
        <taxon>Cyanophyceae</taxon>
        <taxon>Synechococcales</taxon>
        <taxon>Synechococcaceae</taxon>
        <taxon>Synechococcus</taxon>
    </lineage>
</organism>
<proteinExistence type="predicted"/>